<feature type="region of interest" description="Disordered" evidence="8">
    <location>
        <begin position="1046"/>
        <end position="1088"/>
    </location>
</feature>
<keyword evidence="3 9" id="KW-0812">Transmembrane</keyword>
<comment type="similarity">
    <text evidence="2">Belongs to the G-protein coupled receptor 2 family. Adhesion G-protein coupled receptor (ADGR) subfamily.</text>
</comment>
<dbReference type="Gene3D" id="2.60.220.50">
    <property type="match status" value="1"/>
</dbReference>
<evidence type="ECO:0000256" key="5">
    <source>
        <dbReference type="ARBA" id="ARBA00023136"/>
    </source>
</evidence>
<feature type="transmembrane region" description="Helical" evidence="9">
    <location>
        <begin position="808"/>
        <end position="830"/>
    </location>
</feature>
<dbReference type="InterPro" id="IPR016187">
    <property type="entry name" value="CTDL_fold"/>
</dbReference>
<keyword evidence="4 9" id="KW-1133">Transmembrane helix</keyword>
<dbReference type="EMBL" id="JAAMOB010000022">
    <property type="protein sequence ID" value="KAF4097756.1"/>
    <property type="molecule type" value="Genomic_DNA"/>
</dbReference>
<dbReference type="Pfam" id="PF01825">
    <property type="entry name" value="GPS"/>
    <property type="match status" value="1"/>
</dbReference>
<dbReference type="InterPro" id="IPR013320">
    <property type="entry name" value="ConA-like_dom_sf"/>
</dbReference>
<feature type="region of interest" description="Disordered" evidence="8">
    <location>
        <begin position="971"/>
        <end position="1015"/>
    </location>
</feature>
<dbReference type="GO" id="GO:0007189">
    <property type="term" value="P:adenylate cyclase-activating G protein-coupled receptor signaling pathway"/>
    <property type="evidence" value="ECO:0007669"/>
    <property type="project" value="TreeGrafter"/>
</dbReference>
<dbReference type="FunFam" id="1.20.1070.10:FF:000252">
    <property type="entry name" value="Adhesion G protein-coupled receptor D2"/>
    <property type="match status" value="1"/>
</dbReference>
<reference evidence="13 14" key="1">
    <citation type="submission" date="2020-04" db="EMBL/GenBank/DDBJ databases">
        <title>Chromosome-level genome assembly of a cyprinid fish Onychostoma macrolepis by integration of Nanopore Sequencing, Bionano and Hi-C technology.</title>
        <authorList>
            <person name="Wang D."/>
        </authorList>
    </citation>
    <scope>NUCLEOTIDE SEQUENCE [LARGE SCALE GENOMIC DNA]</scope>
    <source>
        <strain evidence="13">SWU-2019</strain>
        <tissue evidence="13">Muscle</tissue>
    </source>
</reference>
<feature type="transmembrane region" description="Helical" evidence="9">
    <location>
        <begin position="850"/>
        <end position="876"/>
    </location>
</feature>
<feature type="transmembrane region" description="Helical" evidence="9">
    <location>
        <begin position="927"/>
        <end position="949"/>
    </location>
</feature>
<accession>A0A7J6BS09</accession>
<feature type="transmembrane region" description="Helical" evidence="9">
    <location>
        <begin position="897"/>
        <end position="921"/>
    </location>
</feature>
<feature type="domain" description="G-protein coupled receptors family 2 profile 2" evidence="11">
    <location>
        <begin position="703"/>
        <end position="950"/>
    </location>
</feature>
<dbReference type="AlphaFoldDB" id="A0A7J6BS09"/>
<evidence type="ECO:0000256" key="1">
    <source>
        <dbReference type="ARBA" id="ARBA00004141"/>
    </source>
</evidence>
<dbReference type="PROSITE" id="PS50261">
    <property type="entry name" value="G_PROTEIN_RECEP_F2_4"/>
    <property type="match status" value="1"/>
</dbReference>
<evidence type="ECO:0008006" key="15">
    <source>
        <dbReference type="Google" id="ProtNLM"/>
    </source>
</evidence>
<dbReference type="InterPro" id="IPR001759">
    <property type="entry name" value="PTX_dom"/>
</dbReference>
<feature type="transmembrane region" description="Helical" evidence="9">
    <location>
        <begin position="708"/>
        <end position="730"/>
    </location>
</feature>
<dbReference type="CDD" id="cd00037">
    <property type="entry name" value="CLECT"/>
    <property type="match status" value="1"/>
</dbReference>
<comment type="caution">
    <text evidence="7">Lacks conserved residue(s) required for the propagation of feature annotation.</text>
</comment>
<evidence type="ECO:0000259" key="10">
    <source>
        <dbReference type="PROSITE" id="PS50221"/>
    </source>
</evidence>
<feature type="transmembrane region" description="Helical" evidence="9">
    <location>
        <begin position="742"/>
        <end position="760"/>
    </location>
</feature>
<dbReference type="Pfam" id="PF00002">
    <property type="entry name" value="7tm_2"/>
    <property type="match status" value="1"/>
</dbReference>
<dbReference type="PANTHER" id="PTHR12011">
    <property type="entry name" value="ADHESION G-PROTEIN COUPLED RECEPTOR"/>
    <property type="match status" value="1"/>
</dbReference>
<evidence type="ECO:0000313" key="13">
    <source>
        <dbReference type="EMBL" id="KAF4097756.1"/>
    </source>
</evidence>
<dbReference type="SMART" id="SM00303">
    <property type="entry name" value="GPS"/>
    <property type="match status" value="1"/>
</dbReference>
<feature type="compositionally biased region" description="Basic and acidic residues" evidence="8">
    <location>
        <begin position="1050"/>
        <end position="1059"/>
    </location>
</feature>
<dbReference type="Gene3D" id="2.60.120.200">
    <property type="match status" value="1"/>
</dbReference>
<feature type="compositionally biased region" description="Polar residues" evidence="8">
    <location>
        <begin position="1075"/>
        <end position="1088"/>
    </location>
</feature>
<dbReference type="PROSITE" id="PS50221">
    <property type="entry name" value="GAIN_B"/>
    <property type="match status" value="1"/>
</dbReference>
<dbReference type="InterPro" id="IPR000832">
    <property type="entry name" value="GPCR_2_secretin-like"/>
</dbReference>
<dbReference type="SMART" id="SM00159">
    <property type="entry name" value="PTX"/>
    <property type="match status" value="1"/>
</dbReference>
<evidence type="ECO:0000256" key="7">
    <source>
        <dbReference type="PROSITE-ProRule" id="PRU01172"/>
    </source>
</evidence>
<dbReference type="InterPro" id="IPR017981">
    <property type="entry name" value="GPCR_2-like_7TM"/>
</dbReference>
<evidence type="ECO:0000256" key="9">
    <source>
        <dbReference type="SAM" id="Phobius"/>
    </source>
</evidence>
<evidence type="ECO:0000256" key="3">
    <source>
        <dbReference type="ARBA" id="ARBA00022692"/>
    </source>
</evidence>
<feature type="transmembrane region" description="Helical" evidence="9">
    <location>
        <begin position="772"/>
        <end position="796"/>
    </location>
</feature>
<keyword evidence="5 9" id="KW-0472">Membrane</keyword>
<dbReference type="GO" id="GO:0007166">
    <property type="term" value="P:cell surface receptor signaling pathway"/>
    <property type="evidence" value="ECO:0007669"/>
    <property type="project" value="InterPro"/>
</dbReference>
<dbReference type="GO" id="GO:0005886">
    <property type="term" value="C:plasma membrane"/>
    <property type="evidence" value="ECO:0007669"/>
    <property type="project" value="UniProtKB-SubCell"/>
</dbReference>
<evidence type="ECO:0000256" key="6">
    <source>
        <dbReference type="ARBA" id="ARBA00023157"/>
    </source>
</evidence>
<proteinExistence type="inferred from homology"/>
<name>A0A7J6BS09_9TELE</name>
<dbReference type="PANTHER" id="PTHR12011:SF58">
    <property type="entry name" value="ADHESION G-PROTEIN COUPLED RECEPTOR D2"/>
    <property type="match status" value="1"/>
</dbReference>
<dbReference type="GO" id="GO:0004930">
    <property type="term" value="F:G protein-coupled receptor activity"/>
    <property type="evidence" value="ECO:0007669"/>
    <property type="project" value="InterPro"/>
</dbReference>
<feature type="domain" description="GAIN-B" evidence="10">
    <location>
        <begin position="524"/>
        <end position="694"/>
    </location>
</feature>
<evidence type="ECO:0000256" key="2">
    <source>
        <dbReference type="ARBA" id="ARBA00007343"/>
    </source>
</evidence>
<protein>
    <recommendedName>
        <fullName evidence="15">Adhesion G-protein coupled receptor D2-like</fullName>
    </recommendedName>
</protein>
<dbReference type="Gene3D" id="1.20.1070.10">
    <property type="entry name" value="Rhodopsin 7-helix transmembrane proteins"/>
    <property type="match status" value="1"/>
</dbReference>
<dbReference type="SUPFAM" id="SSF56436">
    <property type="entry name" value="C-type lectin-like"/>
    <property type="match status" value="1"/>
</dbReference>
<dbReference type="InterPro" id="IPR057244">
    <property type="entry name" value="GAIN_B"/>
</dbReference>
<feature type="compositionally biased region" description="Low complexity" evidence="8">
    <location>
        <begin position="974"/>
        <end position="1015"/>
    </location>
</feature>
<keyword evidence="6" id="KW-1015">Disulfide bond</keyword>
<evidence type="ECO:0000259" key="12">
    <source>
        <dbReference type="PROSITE" id="PS51828"/>
    </source>
</evidence>
<evidence type="ECO:0000256" key="4">
    <source>
        <dbReference type="ARBA" id="ARBA00022989"/>
    </source>
</evidence>
<organism evidence="13 14">
    <name type="scientific">Onychostoma macrolepis</name>
    <dbReference type="NCBI Taxonomy" id="369639"/>
    <lineage>
        <taxon>Eukaryota</taxon>
        <taxon>Metazoa</taxon>
        <taxon>Chordata</taxon>
        <taxon>Craniata</taxon>
        <taxon>Vertebrata</taxon>
        <taxon>Euteleostomi</taxon>
        <taxon>Actinopterygii</taxon>
        <taxon>Neopterygii</taxon>
        <taxon>Teleostei</taxon>
        <taxon>Ostariophysi</taxon>
        <taxon>Cypriniformes</taxon>
        <taxon>Cyprinidae</taxon>
        <taxon>Acrossocheilinae</taxon>
        <taxon>Onychostoma</taxon>
    </lineage>
</organism>
<dbReference type="PRINTS" id="PR00249">
    <property type="entry name" value="GPCRSECRETIN"/>
</dbReference>
<comment type="subcellular location">
    <subcellularLocation>
        <location evidence="1">Membrane</location>
        <topology evidence="1">Multi-pass membrane protein</topology>
    </subcellularLocation>
</comment>
<dbReference type="SUPFAM" id="SSF49899">
    <property type="entry name" value="Concanavalin A-like lectins/glucanases"/>
    <property type="match status" value="1"/>
</dbReference>
<keyword evidence="14" id="KW-1185">Reference proteome</keyword>
<dbReference type="PROSITE" id="PS51828">
    <property type="entry name" value="PTX_2"/>
    <property type="match status" value="1"/>
</dbReference>
<gene>
    <name evidence="13" type="ORF">G5714_021764</name>
</gene>
<dbReference type="Pfam" id="PF00354">
    <property type="entry name" value="Pentaxin"/>
    <property type="match status" value="1"/>
</dbReference>
<evidence type="ECO:0000313" key="14">
    <source>
        <dbReference type="Proteomes" id="UP000579812"/>
    </source>
</evidence>
<dbReference type="OrthoDB" id="1100386at2759"/>
<sequence length="1088" mass="121056">MNLLKIICSNVIVLIHHCMEKVESRTLLTHDDYYPEYVPDRQPWDVARSLCLQRSGSFVMVSSTEEIEKLNSFLRSLNITQPVWIESAGMLQKTGPPDIYMLEFPMRPHRKSARLRHKFPNMEALTVCAHLQLDPTSHGLSTVFSYAIQSFIKEFQLQAQITGNEPVHLALLVHGSNTSYITGFPNDASWHFVCASWDGNTGKWVIWVDGAVVGSGNSLNSTSQIGGDGLFMIGQDQETYGGYNNDKALCGNVTQLYMWDRFLVDSEIQSMEKLCSAVPFGLFFKWNESALEIETSLQTRRGTSPCQGSKIQPQDQLVISGLDPSLHHNLSIISPKTCVAFDPASGKPINNLCTTHRGSVCLFPKEQLDFGFPGTSFFSQVSNEIHSKPDTNVTLFPENDLTRHVSLLSAILRVMDREADILTHSDLLYLTETIDKATQLNKIVVSTDVFISMIRNCLELVSGLINPDMAEQWEDLVAHGNYPGPLTMVENIDKLLCMLADVLWTERKSFTMSTKNMDIHLEPRRLTPMSCGCVFKPSGHGVQFGSLDEILIPESEMQRVFSLGHKEVMIIHTYYSNLLEMLSRLEVKTHSDQQADKRHHTGQLATAVISATVRDVSRAENIPVSVQYTLSSGIMAEHSKQVTPVCVFWNIMEGHTSAWSSKGCRVLPSPPDVTSCFCNHTTNFAVLMNYMEHRWSAKEESILTKLTFIGSGASLCALVVTLMLFTVLDIPKSDRTSVHKNLFVSLTCAQIVLLCSGSAVHNKVACTLVAALMHLFFMAAFSWMLVEGLLLWSKVVSVNLSEDRHMKYYYLIGWGLPVLIVAITLASAAGNYSADGHCWLSVQNGVIWGFAGPVIFIIMVNIMILTRVVVITITTAKRRSLMMTLNTSPEEQVSEQIRAAVKAVLVLLPILGLTWLCGVLVPFSVIIAYVFSLLNSLQGLFIFLIYGVYNTEVRNTVNRIKERRKALNFSNCASSRPSSSVGSSRPGSSPVPGVLDGQTVTYSSSSSTHSDNITQSYDKTRHLSLPCVHDNLNEDLRCPDTGVHLSGQENLRKPKDRLPSECSLNVPMEAERTSRYSPPQQNSDMCLH</sequence>
<evidence type="ECO:0000256" key="8">
    <source>
        <dbReference type="SAM" id="MobiDB-lite"/>
    </source>
</evidence>
<evidence type="ECO:0000259" key="11">
    <source>
        <dbReference type="PROSITE" id="PS50261"/>
    </source>
</evidence>
<dbReference type="InterPro" id="IPR046338">
    <property type="entry name" value="GAIN_dom_sf"/>
</dbReference>
<feature type="domain" description="Pentraxin (PTX)" evidence="12">
    <location>
        <begin position="98"/>
        <end position="306"/>
    </location>
</feature>
<dbReference type="InterPro" id="IPR000203">
    <property type="entry name" value="GPS"/>
</dbReference>
<comment type="caution">
    <text evidence="13">The sequence shown here is derived from an EMBL/GenBank/DDBJ whole genome shotgun (WGS) entry which is preliminary data.</text>
</comment>
<dbReference type="Proteomes" id="UP000579812">
    <property type="component" value="Unassembled WGS sequence"/>
</dbReference>